<dbReference type="Gene3D" id="1.10.287.1480">
    <property type="match status" value="1"/>
</dbReference>
<evidence type="ECO:0000256" key="4">
    <source>
        <dbReference type="ARBA" id="ARBA00083755"/>
    </source>
</evidence>
<evidence type="ECO:0000256" key="1">
    <source>
        <dbReference type="ARBA" id="ARBA00009083"/>
    </source>
</evidence>
<keyword evidence="2" id="KW-0689">Ribosomal protein</keyword>
<dbReference type="EMBL" id="JAHYIQ010000001">
    <property type="protein sequence ID" value="KAK1137712.1"/>
    <property type="molecule type" value="Genomic_DNA"/>
</dbReference>
<organism evidence="5 6">
    <name type="scientific">Melipona bicolor</name>
    <dbReference type="NCBI Taxonomy" id="60889"/>
    <lineage>
        <taxon>Eukaryota</taxon>
        <taxon>Metazoa</taxon>
        <taxon>Ecdysozoa</taxon>
        <taxon>Arthropoda</taxon>
        <taxon>Hexapoda</taxon>
        <taxon>Insecta</taxon>
        <taxon>Pterygota</taxon>
        <taxon>Neoptera</taxon>
        <taxon>Endopterygota</taxon>
        <taxon>Hymenoptera</taxon>
        <taxon>Apocrita</taxon>
        <taxon>Aculeata</taxon>
        <taxon>Apoidea</taxon>
        <taxon>Anthophila</taxon>
        <taxon>Apidae</taxon>
        <taxon>Melipona</taxon>
    </lineage>
</organism>
<keyword evidence="6" id="KW-1185">Reference proteome</keyword>
<dbReference type="Proteomes" id="UP001177670">
    <property type="component" value="Unassembled WGS sequence"/>
</dbReference>
<sequence length="140" mass="16545">MTAVETNMATVRNGLFIFSNFLSNSVNVVAYDIQQIRNKYIGRWMIRDLKRRKLAEKYAEERLRLVAMKRNDILPLEIREEVGKQIDETIPRQTALRQLTPRCVLTSRPRGVISKWRVSRIMFRDLADHNRMSGVQRAIW</sequence>
<evidence type="ECO:0000256" key="2">
    <source>
        <dbReference type="ARBA" id="ARBA00022980"/>
    </source>
</evidence>
<dbReference type="FunFam" id="1.10.287.1480:FF:000001">
    <property type="entry name" value="30S ribosomal protein S14"/>
    <property type="match status" value="1"/>
</dbReference>
<dbReference type="GO" id="GO:0003735">
    <property type="term" value="F:structural constituent of ribosome"/>
    <property type="evidence" value="ECO:0007669"/>
    <property type="project" value="InterPro"/>
</dbReference>
<evidence type="ECO:0000313" key="5">
    <source>
        <dbReference type="EMBL" id="KAK1137712.1"/>
    </source>
</evidence>
<keyword evidence="3" id="KW-0687">Ribonucleoprotein</keyword>
<comment type="caution">
    <text evidence="5">The sequence shown here is derived from an EMBL/GenBank/DDBJ whole genome shotgun (WGS) entry which is preliminary data.</text>
</comment>
<dbReference type="PANTHER" id="PTHR19836">
    <property type="entry name" value="30S RIBOSOMAL PROTEIN S14"/>
    <property type="match status" value="1"/>
</dbReference>
<dbReference type="PANTHER" id="PTHR19836:SF19">
    <property type="entry name" value="SMALL RIBOSOMAL SUBUNIT PROTEIN US14M"/>
    <property type="match status" value="1"/>
</dbReference>
<evidence type="ECO:0000313" key="6">
    <source>
        <dbReference type="Proteomes" id="UP001177670"/>
    </source>
</evidence>
<dbReference type="GO" id="GO:0006412">
    <property type="term" value="P:translation"/>
    <property type="evidence" value="ECO:0007669"/>
    <property type="project" value="InterPro"/>
</dbReference>
<dbReference type="Pfam" id="PF00253">
    <property type="entry name" value="Ribosomal_S14"/>
    <property type="match status" value="1"/>
</dbReference>
<dbReference type="InterPro" id="IPR001209">
    <property type="entry name" value="Ribosomal_uS14"/>
</dbReference>
<comment type="similarity">
    <text evidence="1">Belongs to the universal ribosomal protein uS14 family.</text>
</comment>
<dbReference type="AlphaFoldDB" id="A0AA40GH92"/>
<dbReference type="SUPFAM" id="SSF57716">
    <property type="entry name" value="Glucocorticoid receptor-like (DNA-binding domain)"/>
    <property type="match status" value="1"/>
</dbReference>
<name>A0AA40GH92_9HYME</name>
<accession>A0AA40GH92</accession>
<dbReference type="GO" id="GO:0005763">
    <property type="term" value="C:mitochondrial small ribosomal subunit"/>
    <property type="evidence" value="ECO:0007669"/>
    <property type="project" value="TreeGrafter"/>
</dbReference>
<protein>
    <recommendedName>
        <fullName evidence="4">28S ribosomal protein S14, mitochondrial</fullName>
    </recommendedName>
</protein>
<gene>
    <name evidence="5" type="ORF">K0M31_002207</name>
</gene>
<proteinExistence type="inferred from homology"/>
<evidence type="ECO:0000256" key="3">
    <source>
        <dbReference type="ARBA" id="ARBA00023274"/>
    </source>
</evidence>
<reference evidence="5" key="1">
    <citation type="submission" date="2021-10" db="EMBL/GenBank/DDBJ databases">
        <title>Melipona bicolor Genome sequencing and assembly.</title>
        <authorList>
            <person name="Araujo N.S."/>
            <person name="Arias M.C."/>
        </authorList>
    </citation>
    <scope>NUCLEOTIDE SEQUENCE</scope>
    <source>
        <strain evidence="5">USP_2M_L1-L4_2017</strain>
        <tissue evidence="5">Whole body</tissue>
    </source>
</reference>